<feature type="region of interest" description="Disordered" evidence="1">
    <location>
        <begin position="133"/>
        <end position="168"/>
    </location>
</feature>
<accession>A0A917U7S0</accession>
<comment type="caution">
    <text evidence="2">The sequence shown here is derived from an EMBL/GenBank/DDBJ whole genome shotgun (WGS) entry which is preliminary data.</text>
</comment>
<evidence type="ECO:0000313" key="2">
    <source>
        <dbReference type="EMBL" id="GGM63759.1"/>
    </source>
</evidence>
<dbReference type="NCBIfam" id="NF040566">
    <property type="entry name" value="SCO2522_fam"/>
    <property type="match status" value="1"/>
</dbReference>
<keyword evidence="3" id="KW-1185">Reference proteome</keyword>
<sequence>MGGAATFREAGAEPRSASLPLSHLSIEVGHLYFEDFRDGPERLKAHFAQLAPWITAATDIHRRSITGRSPRLSTCFLIDDYFGPKQPPSEVLPMLLAAAEANGVRIDYVARESACAEADGIELARLVEERIVADPPPGTNGSRPPVGETGWLSNGERSPSEGGGEAMGGLRRWRPPAQNAANRHSIFVDVQLWDEPDRHRRWSCAYLASVWQLLRLGLLRHEGRAVAVPRPWEGAYPGEWGRLPAVMQVNPAAAPFSAYRSLSVLGSRFFATEQAVRTILSQVAIEAGLSEDVVRRGGDEGIVLPLAAVDRLQYVFIG</sequence>
<reference evidence="2" key="1">
    <citation type="journal article" date="2014" name="Int. J. Syst. Evol. Microbiol.">
        <title>Complete genome sequence of Corynebacterium casei LMG S-19264T (=DSM 44701T), isolated from a smear-ripened cheese.</title>
        <authorList>
            <consortium name="US DOE Joint Genome Institute (JGI-PGF)"/>
            <person name="Walter F."/>
            <person name="Albersmeier A."/>
            <person name="Kalinowski J."/>
            <person name="Ruckert C."/>
        </authorList>
    </citation>
    <scope>NUCLEOTIDE SEQUENCE</scope>
    <source>
        <strain evidence="2">JCM 19831</strain>
    </source>
</reference>
<dbReference type="RefSeq" id="WP_190254944.1">
    <property type="nucleotide sequence ID" value="NZ_BMPI01000049.1"/>
</dbReference>
<dbReference type="Proteomes" id="UP000642070">
    <property type="component" value="Unassembled WGS sequence"/>
</dbReference>
<gene>
    <name evidence="2" type="ORF">GCM10007977_076640</name>
</gene>
<dbReference type="AlphaFoldDB" id="A0A917U7S0"/>
<protein>
    <submittedName>
        <fullName evidence="2">Uncharacterized protein</fullName>
    </submittedName>
</protein>
<proteinExistence type="predicted"/>
<reference evidence="2" key="2">
    <citation type="submission" date="2020-09" db="EMBL/GenBank/DDBJ databases">
        <authorList>
            <person name="Sun Q."/>
            <person name="Ohkuma M."/>
        </authorList>
    </citation>
    <scope>NUCLEOTIDE SEQUENCE</scope>
    <source>
        <strain evidence="2">JCM 19831</strain>
    </source>
</reference>
<organism evidence="2 3">
    <name type="scientific">Dactylosporangium sucinum</name>
    <dbReference type="NCBI Taxonomy" id="1424081"/>
    <lineage>
        <taxon>Bacteria</taxon>
        <taxon>Bacillati</taxon>
        <taxon>Actinomycetota</taxon>
        <taxon>Actinomycetes</taxon>
        <taxon>Micromonosporales</taxon>
        <taxon>Micromonosporaceae</taxon>
        <taxon>Dactylosporangium</taxon>
    </lineage>
</organism>
<dbReference type="InterPro" id="IPR049747">
    <property type="entry name" value="SCO2522-like"/>
</dbReference>
<evidence type="ECO:0000256" key="1">
    <source>
        <dbReference type="SAM" id="MobiDB-lite"/>
    </source>
</evidence>
<dbReference type="EMBL" id="BMPI01000049">
    <property type="protein sequence ID" value="GGM63759.1"/>
    <property type="molecule type" value="Genomic_DNA"/>
</dbReference>
<evidence type="ECO:0000313" key="3">
    <source>
        <dbReference type="Proteomes" id="UP000642070"/>
    </source>
</evidence>
<name>A0A917U7S0_9ACTN</name>